<feature type="compositionally biased region" description="Basic and acidic residues" evidence="1">
    <location>
        <begin position="232"/>
        <end position="259"/>
    </location>
</feature>
<dbReference type="Proteomes" id="UP000799429">
    <property type="component" value="Unassembled WGS sequence"/>
</dbReference>
<protein>
    <submittedName>
        <fullName evidence="3">A1pp-domain-containing protein</fullName>
    </submittedName>
</protein>
<dbReference type="EMBL" id="MU006100">
    <property type="protein sequence ID" value="KAF2837267.1"/>
    <property type="molecule type" value="Genomic_DNA"/>
</dbReference>
<dbReference type="AlphaFoldDB" id="A0A9P4VPZ7"/>
<keyword evidence="4" id="KW-1185">Reference proteome</keyword>
<dbReference type="SMART" id="SM00506">
    <property type="entry name" value="A1pp"/>
    <property type="match status" value="1"/>
</dbReference>
<dbReference type="SUPFAM" id="SSF52949">
    <property type="entry name" value="Macro domain-like"/>
    <property type="match status" value="1"/>
</dbReference>
<dbReference type="CDD" id="cd02908">
    <property type="entry name" value="Macro_OAADPr_deacetylase"/>
    <property type="match status" value="1"/>
</dbReference>
<evidence type="ECO:0000256" key="1">
    <source>
        <dbReference type="SAM" id="MobiDB-lite"/>
    </source>
</evidence>
<evidence type="ECO:0000313" key="4">
    <source>
        <dbReference type="Proteomes" id="UP000799429"/>
    </source>
</evidence>
<evidence type="ECO:0000259" key="2">
    <source>
        <dbReference type="PROSITE" id="PS51154"/>
    </source>
</evidence>
<feature type="region of interest" description="Disordered" evidence="1">
    <location>
        <begin position="213"/>
        <end position="288"/>
    </location>
</feature>
<proteinExistence type="predicted"/>
<dbReference type="InterPro" id="IPR043472">
    <property type="entry name" value="Macro_dom-like"/>
</dbReference>
<dbReference type="Pfam" id="PF01661">
    <property type="entry name" value="Macro"/>
    <property type="match status" value="1"/>
</dbReference>
<organism evidence="3 4">
    <name type="scientific">Patellaria atrata CBS 101060</name>
    <dbReference type="NCBI Taxonomy" id="1346257"/>
    <lineage>
        <taxon>Eukaryota</taxon>
        <taxon>Fungi</taxon>
        <taxon>Dikarya</taxon>
        <taxon>Ascomycota</taxon>
        <taxon>Pezizomycotina</taxon>
        <taxon>Dothideomycetes</taxon>
        <taxon>Dothideomycetes incertae sedis</taxon>
        <taxon>Patellariales</taxon>
        <taxon>Patellariaceae</taxon>
        <taxon>Patellaria</taxon>
    </lineage>
</organism>
<name>A0A9P4VPZ7_9PEZI</name>
<dbReference type="InterPro" id="IPR002589">
    <property type="entry name" value="Macro_dom"/>
</dbReference>
<dbReference type="PANTHER" id="PTHR11106">
    <property type="entry name" value="GANGLIOSIDE INDUCED DIFFERENTIATION ASSOCIATED PROTEIN 2-RELATED"/>
    <property type="match status" value="1"/>
</dbReference>
<comment type="caution">
    <text evidence="3">The sequence shown here is derived from an EMBL/GenBank/DDBJ whole genome shotgun (WGS) entry which is preliminary data.</text>
</comment>
<feature type="domain" description="Macro" evidence="2">
    <location>
        <begin position="29"/>
        <end position="212"/>
    </location>
</feature>
<dbReference type="Gene3D" id="3.40.220.10">
    <property type="entry name" value="Leucine Aminopeptidase, subunit E, domain 1"/>
    <property type="match status" value="1"/>
</dbReference>
<dbReference type="PANTHER" id="PTHR11106:SF27">
    <property type="entry name" value="MACRO DOMAIN-CONTAINING PROTEIN"/>
    <property type="match status" value="1"/>
</dbReference>
<evidence type="ECO:0000313" key="3">
    <source>
        <dbReference type="EMBL" id="KAF2837267.1"/>
    </source>
</evidence>
<dbReference type="PROSITE" id="PS51154">
    <property type="entry name" value="MACRO"/>
    <property type="match status" value="1"/>
</dbReference>
<accession>A0A9P4VPZ7</accession>
<reference evidence="3" key="1">
    <citation type="journal article" date="2020" name="Stud. Mycol.">
        <title>101 Dothideomycetes genomes: a test case for predicting lifestyles and emergence of pathogens.</title>
        <authorList>
            <person name="Haridas S."/>
            <person name="Albert R."/>
            <person name="Binder M."/>
            <person name="Bloem J."/>
            <person name="Labutti K."/>
            <person name="Salamov A."/>
            <person name="Andreopoulos B."/>
            <person name="Baker S."/>
            <person name="Barry K."/>
            <person name="Bills G."/>
            <person name="Bluhm B."/>
            <person name="Cannon C."/>
            <person name="Castanera R."/>
            <person name="Culley D."/>
            <person name="Daum C."/>
            <person name="Ezra D."/>
            <person name="Gonzalez J."/>
            <person name="Henrissat B."/>
            <person name="Kuo A."/>
            <person name="Liang C."/>
            <person name="Lipzen A."/>
            <person name="Lutzoni F."/>
            <person name="Magnuson J."/>
            <person name="Mondo S."/>
            <person name="Nolan M."/>
            <person name="Ohm R."/>
            <person name="Pangilinan J."/>
            <person name="Park H.-J."/>
            <person name="Ramirez L."/>
            <person name="Alfaro M."/>
            <person name="Sun H."/>
            <person name="Tritt A."/>
            <person name="Yoshinaga Y."/>
            <person name="Zwiers L.-H."/>
            <person name="Turgeon B."/>
            <person name="Goodwin S."/>
            <person name="Spatafora J."/>
            <person name="Crous P."/>
            <person name="Grigoriev I."/>
        </authorList>
    </citation>
    <scope>NUCLEOTIDE SEQUENCE</scope>
    <source>
        <strain evidence="3">CBS 101060</strain>
    </source>
</reference>
<sequence>MASLIPLSEIPTLTLLYKLNHLAPPSPTVSTPPPSKAYNDKIALIRHDITKLKLDSIVNAANESLLGGGGVDGAIHRGAGPNLLRECEGLNGCETGSAKITGAYELPCKKVIHAVGPIYIITKRVGRHTSLLQSCYRTSLQLAVDNGMKSIAFSALSTGVYGYPSDEAAAAAIGAVRRFLDEGKGDTLDKIVFCNFMEKDEDAYLETLPRFFPPVEEAPEPEPTTDTNTEELSEKLPDPPTTDPKDAEEPETKRVKTEYEGEGDEDWEKVEKPGDIGEQDGGTIPRGPVSYEYNYTGRFINMSAKIVFDG</sequence>
<gene>
    <name evidence="3" type="ORF">M501DRAFT_995841</name>
</gene>
<dbReference type="OrthoDB" id="6077599at2759"/>